<evidence type="ECO:0000256" key="4">
    <source>
        <dbReference type="ARBA" id="ARBA00023163"/>
    </source>
</evidence>
<dbReference type="PANTHER" id="PTHR46910">
    <property type="entry name" value="TRANSCRIPTION FACTOR PDR1"/>
    <property type="match status" value="1"/>
</dbReference>
<dbReference type="GO" id="GO:0008270">
    <property type="term" value="F:zinc ion binding"/>
    <property type="evidence" value="ECO:0007669"/>
    <property type="project" value="InterPro"/>
</dbReference>
<keyword evidence="5" id="KW-0539">Nucleus</keyword>
<dbReference type="OrthoDB" id="103819at2759"/>
<keyword evidence="4" id="KW-0804">Transcription</keyword>
<dbReference type="InterPro" id="IPR036864">
    <property type="entry name" value="Zn2-C6_fun-type_DNA-bd_sf"/>
</dbReference>
<protein>
    <recommendedName>
        <fullName evidence="6">Zn(2)-C6 fungal-type domain-containing protein</fullName>
    </recommendedName>
</protein>
<dbReference type="CDD" id="cd00067">
    <property type="entry name" value="GAL4"/>
    <property type="match status" value="1"/>
</dbReference>
<evidence type="ECO:0000256" key="3">
    <source>
        <dbReference type="ARBA" id="ARBA00023125"/>
    </source>
</evidence>
<comment type="caution">
    <text evidence="7">The sequence shown here is derived from an EMBL/GenBank/DDBJ whole genome shotgun (WGS) entry which is preliminary data.</text>
</comment>
<dbReference type="EMBL" id="LHQQ01000038">
    <property type="protein sequence ID" value="KOS45783.1"/>
    <property type="molecule type" value="Genomic_DNA"/>
</dbReference>
<dbReference type="Pfam" id="PF00172">
    <property type="entry name" value="Zn_clus"/>
    <property type="match status" value="1"/>
</dbReference>
<name>A0A0M9WI70_9EURO</name>
<evidence type="ECO:0000313" key="7">
    <source>
        <dbReference type="EMBL" id="KOS45783.1"/>
    </source>
</evidence>
<comment type="subcellular location">
    <subcellularLocation>
        <location evidence="1">Nucleus</location>
    </subcellularLocation>
</comment>
<reference evidence="7 8" key="1">
    <citation type="submission" date="2015-08" db="EMBL/GenBank/DDBJ databases">
        <title>Genome sequencing of Penicillium nordicum.</title>
        <authorList>
            <person name="Nguyen H.D."/>
            <person name="Seifert K.A."/>
        </authorList>
    </citation>
    <scope>NUCLEOTIDE SEQUENCE [LARGE SCALE GENOMIC DNA]</scope>
    <source>
        <strain evidence="7 8">DAOMC 185683</strain>
    </source>
</reference>
<gene>
    <name evidence="7" type="ORF">ACN38_g3258</name>
</gene>
<dbReference type="STRING" id="229535.A0A0M9WI70"/>
<evidence type="ECO:0000256" key="5">
    <source>
        <dbReference type="ARBA" id="ARBA00023242"/>
    </source>
</evidence>
<dbReference type="GO" id="GO:0000981">
    <property type="term" value="F:DNA-binding transcription factor activity, RNA polymerase II-specific"/>
    <property type="evidence" value="ECO:0007669"/>
    <property type="project" value="InterPro"/>
</dbReference>
<accession>A0A0M9WI70</accession>
<keyword evidence="3" id="KW-0238">DNA-binding</keyword>
<keyword evidence="2" id="KW-0805">Transcription regulation</keyword>
<evidence type="ECO:0000259" key="6">
    <source>
        <dbReference type="PROSITE" id="PS50048"/>
    </source>
</evidence>
<dbReference type="InterPro" id="IPR050987">
    <property type="entry name" value="AtrR-like"/>
</dbReference>
<dbReference type="GO" id="GO:0003677">
    <property type="term" value="F:DNA binding"/>
    <property type="evidence" value="ECO:0007669"/>
    <property type="project" value="UniProtKB-KW"/>
</dbReference>
<dbReference type="PROSITE" id="PS00463">
    <property type="entry name" value="ZN2_CY6_FUNGAL_1"/>
    <property type="match status" value="1"/>
</dbReference>
<dbReference type="SMART" id="SM00066">
    <property type="entry name" value="GAL4"/>
    <property type="match status" value="1"/>
</dbReference>
<organism evidence="7 8">
    <name type="scientific">Penicillium nordicum</name>
    <dbReference type="NCBI Taxonomy" id="229535"/>
    <lineage>
        <taxon>Eukaryota</taxon>
        <taxon>Fungi</taxon>
        <taxon>Dikarya</taxon>
        <taxon>Ascomycota</taxon>
        <taxon>Pezizomycotina</taxon>
        <taxon>Eurotiomycetes</taxon>
        <taxon>Eurotiomycetidae</taxon>
        <taxon>Eurotiales</taxon>
        <taxon>Aspergillaceae</taxon>
        <taxon>Penicillium</taxon>
    </lineage>
</organism>
<dbReference type="SUPFAM" id="SSF57701">
    <property type="entry name" value="Zn2/Cys6 DNA-binding domain"/>
    <property type="match status" value="1"/>
</dbReference>
<proteinExistence type="predicted"/>
<dbReference type="AlphaFoldDB" id="A0A0M9WI70"/>
<sequence>MNDEALRACDLCRSRKVRCDKQLHCANCRDAGIECTRTKAKRSRRQSSSVISALGERLLTLERTVSEGIENIISPNVANYHDAGTPSKKRRLDPVSHIEGASQLAQDECSIGSATHHVEKARVVIQGELDGNEHMDRERKAILRSALQFVDVAGHRRTSITDKSSPLEVLQEDLQHVGPFIAPSPELLYMLLPEPTAITPQSSSVQWPDHISDKTLEKMASTILSDNDHEHGQLFYQYCICVYVKAILLLYQKPRAYKDPRIHAQFLKSKKLYETYAFRALKSLNFLNPPTLPFIQALISAAFLMQYLGNAIMKFAMQSGIQASMKRSVALYAGVSTSTEL</sequence>
<evidence type="ECO:0000256" key="2">
    <source>
        <dbReference type="ARBA" id="ARBA00023015"/>
    </source>
</evidence>
<dbReference type="Gene3D" id="4.10.240.10">
    <property type="entry name" value="Zn(2)-C6 fungal-type DNA-binding domain"/>
    <property type="match status" value="1"/>
</dbReference>
<evidence type="ECO:0000256" key="1">
    <source>
        <dbReference type="ARBA" id="ARBA00004123"/>
    </source>
</evidence>
<dbReference type="PROSITE" id="PS50048">
    <property type="entry name" value="ZN2_CY6_FUNGAL_2"/>
    <property type="match status" value="1"/>
</dbReference>
<dbReference type="GO" id="GO:0005634">
    <property type="term" value="C:nucleus"/>
    <property type="evidence" value="ECO:0007669"/>
    <property type="project" value="UniProtKB-SubCell"/>
</dbReference>
<dbReference type="PANTHER" id="PTHR46910:SF37">
    <property type="entry name" value="ZN(II)2CYS6 TRANSCRIPTION FACTOR (EUROFUNG)"/>
    <property type="match status" value="1"/>
</dbReference>
<keyword evidence="8" id="KW-1185">Reference proteome</keyword>
<feature type="domain" description="Zn(2)-C6 fungal-type" evidence="6">
    <location>
        <begin position="8"/>
        <end position="37"/>
    </location>
</feature>
<dbReference type="Proteomes" id="UP000037696">
    <property type="component" value="Unassembled WGS sequence"/>
</dbReference>
<evidence type="ECO:0000313" key="8">
    <source>
        <dbReference type="Proteomes" id="UP000037696"/>
    </source>
</evidence>
<dbReference type="InterPro" id="IPR001138">
    <property type="entry name" value="Zn2Cys6_DnaBD"/>
</dbReference>